<protein>
    <submittedName>
        <fullName evidence="1">Uncharacterized protein</fullName>
    </submittedName>
</protein>
<dbReference type="Proteomes" id="UP000815677">
    <property type="component" value="Unassembled WGS sequence"/>
</dbReference>
<organism evidence="1 2">
    <name type="scientific">Mycena chlorophos</name>
    <name type="common">Agaric fungus</name>
    <name type="synonym">Agaricus chlorophos</name>
    <dbReference type="NCBI Taxonomy" id="658473"/>
    <lineage>
        <taxon>Eukaryota</taxon>
        <taxon>Fungi</taxon>
        <taxon>Dikarya</taxon>
        <taxon>Basidiomycota</taxon>
        <taxon>Agaricomycotina</taxon>
        <taxon>Agaricomycetes</taxon>
        <taxon>Agaricomycetidae</taxon>
        <taxon>Agaricales</taxon>
        <taxon>Marasmiineae</taxon>
        <taxon>Mycenaceae</taxon>
        <taxon>Mycena</taxon>
    </lineage>
</organism>
<dbReference type="EMBL" id="DF847446">
    <property type="protein sequence ID" value="GAT51895.1"/>
    <property type="molecule type" value="Genomic_DNA"/>
</dbReference>
<evidence type="ECO:0000313" key="2">
    <source>
        <dbReference type="Proteomes" id="UP000815677"/>
    </source>
</evidence>
<gene>
    <name evidence="1" type="ORF">MCHLO_08998</name>
</gene>
<name>A0ABQ0LLE6_MYCCL</name>
<accession>A0ABQ0LLE6</accession>
<evidence type="ECO:0000313" key="1">
    <source>
        <dbReference type="EMBL" id="GAT51895.1"/>
    </source>
</evidence>
<reference evidence="1" key="1">
    <citation type="submission" date="2014-09" db="EMBL/GenBank/DDBJ databases">
        <title>Genome sequence of the luminous mushroom Mycena chlorophos for searching fungal bioluminescence genes.</title>
        <authorList>
            <person name="Tanaka Y."/>
            <person name="Kasuga D."/>
            <person name="Oba Y."/>
            <person name="Hase S."/>
            <person name="Sato K."/>
            <person name="Oba Y."/>
            <person name="Sakakibara Y."/>
        </authorList>
    </citation>
    <scope>NUCLEOTIDE SEQUENCE</scope>
</reference>
<keyword evidence="2" id="KW-1185">Reference proteome</keyword>
<proteinExistence type="predicted"/>
<sequence length="215" mass="23512">MVGVRFLLRPNGGGQRDALFVAIATNGAAPAPDSRRAPSKTVSLSVFRAHDATRHRPWISPSLCQCAFRRRARTFENDAFDEQQELARCRPRAFAPSTLRSLAASHQHRPFAMRMSRVRSKLAGPSLRARQRSGGGTVGIVALTFSGWAFRWRGPKQTVPGRGIPWLLQDWTWKGREDGAEACCLSAGDSSRWTVTVDGRDGHGDGGDGFAENGP</sequence>